<organism evidence="5 6">
    <name type="scientific">Sphingorhabdus contaminans</name>
    <dbReference type="NCBI Taxonomy" id="1343899"/>
    <lineage>
        <taxon>Bacteria</taxon>
        <taxon>Pseudomonadati</taxon>
        <taxon>Pseudomonadota</taxon>
        <taxon>Alphaproteobacteria</taxon>
        <taxon>Sphingomonadales</taxon>
        <taxon>Sphingomonadaceae</taxon>
        <taxon>Sphingorhabdus</taxon>
    </lineage>
</organism>
<dbReference type="Gene3D" id="3.30.450.20">
    <property type="entry name" value="PAS domain"/>
    <property type="match status" value="1"/>
</dbReference>
<evidence type="ECO:0000259" key="3">
    <source>
        <dbReference type="PROSITE" id="PS50883"/>
    </source>
</evidence>
<dbReference type="SMART" id="SM00091">
    <property type="entry name" value="PAS"/>
    <property type="match status" value="1"/>
</dbReference>
<dbReference type="Pfam" id="PF00563">
    <property type="entry name" value="EAL"/>
    <property type="match status" value="1"/>
</dbReference>
<evidence type="ECO:0000259" key="2">
    <source>
        <dbReference type="PROSITE" id="PS50112"/>
    </source>
</evidence>
<protein>
    <submittedName>
        <fullName evidence="5">EAL domain-containing protein</fullName>
    </submittedName>
</protein>
<evidence type="ECO:0000259" key="4">
    <source>
        <dbReference type="PROSITE" id="PS50887"/>
    </source>
</evidence>
<dbReference type="PROSITE" id="PS50883">
    <property type="entry name" value="EAL"/>
    <property type="match status" value="1"/>
</dbReference>
<feature type="region of interest" description="Disordered" evidence="1">
    <location>
        <begin position="1"/>
        <end position="20"/>
    </location>
</feature>
<dbReference type="CDD" id="cd01949">
    <property type="entry name" value="GGDEF"/>
    <property type="match status" value="1"/>
</dbReference>
<dbReference type="OrthoDB" id="9814202at2"/>
<dbReference type="InterPro" id="IPR052155">
    <property type="entry name" value="Biofilm_reg_signaling"/>
</dbReference>
<dbReference type="CDD" id="cd01948">
    <property type="entry name" value="EAL"/>
    <property type="match status" value="1"/>
</dbReference>
<dbReference type="Gene3D" id="3.20.20.450">
    <property type="entry name" value="EAL domain"/>
    <property type="match status" value="1"/>
</dbReference>
<dbReference type="NCBIfam" id="TIGR00229">
    <property type="entry name" value="sensory_box"/>
    <property type="match status" value="1"/>
</dbReference>
<dbReference type="CDD" id="cd00130">
    <property type="entry name" value="PAS"/>
    <property type="match status" value="1"/>
</dbReference>
<dbReference type="EMBL" id="VKKU01000002">
    <property type="protein sequence ID" value="TSB02290.1"/>
    <property type="molecule type" value="Genomic_DNA"/>
</dbReference>
<dbReference type="SUPFAM" id="SSF141868">
    <property type="entry name" value="EAL domain-like"/>
    <property type="match status" value="1"/>
</dbReference>
<name>A0A553WC65_9SPHN</name>
<dbReference type="InterPro" id="IPR035965">
    <property type="entry name" value="PAS-like_dom_sf"/>
</dbReference>
<dbReference type="RefSeq" id="WP_143777508.1">
    <property type="nucleotide sequence ID" value="NZ_VKKU01000002.1"/>
</dbReference>
<dbReference type="NCBIfam" id="TIGR00254">
    <property type="entry name" value="GGDEF"/>
    <property type="match status" value="1"/>
</dbReference>
<gene>
    <name evidence="5" type="ORF">FOM92_14415</name>
</gene>
<proteinExistence type="predicted"/>
<comment type="caution">
    <text evidence="5">The sequence shown here is derived from an EMBL/GenBank/DDBJ whole genome shotgun (WGS) entry which is preliminary data.</text>
</comment>
<evidence type="ECO:0000256" key="1">
    <source>
        <dbReference type="SAM" id="MobiDB-lite"/>
    </source>
</evidence>
<dbReference type="SMART" id="SM00052">
    <property type="entry name" value="EAL"/>
    <property type="match status" value="1"/>
</dbReference>
<sequence>MAAGKFSWGGGKPSDAPSEGSSRLFGKIAARSVAKPAQLAINAIAGSSKDALLLLQNYEESGRGWFWSTDAEGRITYLTESVCELLGLTRDELIGTPFTSLFQQADDAAGHQRTLPFILRKQSKFDDLPLQAAKPGEDEIWWSVSGRPYFYGPDQFGGYRGSGTDITAQRISAKDNSRLATYDSLTGLLNRFRMGKLLETTLSAFKQQRRACSVMLIDLDRFKHVNDTLGHPAGDALLKQVAERLIKVVGDREKIGRLGGDEFQIILQDVDDRGALGDMAEKIIKSLSQPYSVDGSRCIIGASVGIAVSPFDGQSSEELIRNADLALYAAKGGGRGRFRFYSSELLQAAEDRRVLEEDLRDALENNQIWLAYQPVVDAKTNVVTGFEALIRWNHPERGDISPALFIPIAEETNLIGQLGEWALQKACEQAATWPGKLRVAVNVSPIQFANDMLPKLIEGALTTSGLSPDRLELEITEGVFLQESSDTDAMFQALKKIGVRLALDDFGTGYSSLGYLRTAPFDKIKIDQSFVRTATEPGSRDGAIIAAIVALADALDMDTTAEGIESLDQLAMIRDLNVSHVQGFVYSQAVSNEVLLERLRAGEWSIVPSGPAVTRGDRLSMYRKIGAIHENHCYNVVLRNLSVSGALIEGILDVPEGTKFVLDFGDGQLAVSTVVRSMGHQQGLAFEERLVNDGNGGLCTSRRISPYMLAAAGMPISNLPPGYYQSTEAETRPKSLPVFSTVSDWKAG</sequence>
<dbReference type="Gene3D" id="3.30.70.270">
    <property type="match status" value="1"/>
</dbReference>
<dbReference type="PANTHER" id="PTHR44757">
    <property type="entry name" value="DIGUANYLATE CYCLASE DGCP"/>
    <property type="match status" value="1"/>
</dbReference>
<dbReference type="InterPro" id="IPR035919">
    <property type="entry name" value="EAL_sf"/>
</dbReference>
<dbReference type="PANTHER" id="PTHR44757:SF2">
    <property type="entry name" value="BIOFILM ARCHITECTURE MAINTENANCE PROTEIN MBAA"/>
    <property type="match status" value="1"/>
</dbReference>
<reference evidence="5 6" key="1">
    <citation type="submission" date="2019-07" db="EMBL/GenBank/DDBJ databases">
        <authorList>
            <person name="Park M."/>
        </authorList>
    </citation>
    <scope>NUCLEOTIDE SEQUENCE [LARGE SCALE GENOMIC DNA]</scope>
    <source>
        <strain evidence="5 6">KCTC32445</strain>
    </source>
</reference>
<feature type="domain" description="EAL" evidence="3">
    <location>
        <begin position="352"/>
        <end position="603"/>
    </location>
</feature>
<dbReference type="InterPro" id="IPR000014">
    <property type="entry name" value="PAS"/>
</dbReference>
<dbReference type="Pfam" id="PF00990">
    <property type="entry name" value="GGDEF"/>
    <property type="match status" value="1"/>
</dbReference>
<evidence type="ECO:0000313" key="6">
    <source>
        <dbReference type="Proteomes" id="UP000320160"/>
    </source>
</evidence>
<accession>A0A553WC65</accession>
<dbReference type="InterPro" id="IPR001633">
    <property type="entry name" value="EAL_dom"/>
</dbReference>
<feature type="domain" description="PAS" evidence="2">
    <location>
        <begin position="66"/>
        <end position="122"/>
    </location>
</feature>
<evidence type="ECO:0000313" key="5">
    <source>
        <dbReference type="EMBL" id="TSB02290.1"/>
    </source>
</evidence>
<dbReference type="SUPFAM" id="SSF55785">
    <property type="entry name" value="PYP-like sensor domain (PAS domain)"/>
    <property type="match status" value="1"/>
</dbReference>
<dbReference type="PROSITE" id="PS50887">
    <property type="entry name" value="GGDEF"/>
    <property type="match status" value="1"/>
</dbReference>
<keyword evidence="6" id="KW-1185">Reference proteome</keyword>
<dbReference type="InterPro" id="IPR000160">
    <property type="entry name" value="GGDEF_dom"/>
</dbReference>
<dbReference type="InterPro" id="IPR029787">
    <property type="entry name" value="Nucleotide_cyclase"/>
</dbReference>
<feature type="domain" description="GGDEF" evidence="4">
    <location>
        <begin position="210"/>
        <end position="343"/>
    </location>
</feature>
<dbReference type="Proteomes" id="UP000320160">
    <property type="component" value="Unassembled WGS sequence"/>
</dbReference>
<dbReference type="SMART" id="SM00267">
    <property type="entry name" value="GGDEF"/>
    <property type="match status" value="1"/>
</dbReference>
<dbReference type="InterPro" id="IPR043128">
    <property type="entry name" value="Rev_trsase/Diguanyl_cyclase"/>
</dbReference>
<dbReference type="PROSITE" id="PS50112">
    <property type="entry name" value="PAS"/>
    <property type="match status" value="1"/>
</dbReference>
<dbReference type="Pfam" id="PF13426">
    <property type="entry name" value="PAS_9"/>
    <property type="match status" value="1"/>
</dbReference>
<dbReference type="AlphaFoldDB" id="A0A553WC65"/>
<dbReference type="SUPFAM" id="SSF55073">
    <property type="entry name" value="Nucleotide cyclase"/>
    <property type="match status" value="1"/>
</dbReference>